<dbReference type="Proteomes" id="UP000823388">
    <property type="component" value="Chromosome 9N"/>
</dbReference>
<comment type="caution">
    <text evidence="1">The sequence shown here is derived from an EMBL/GenBank/DDBJ whole genome shotgun (WGS) entry which is preliminary data.</text>
</comment>
<organism evidence="1 2">
    <name type="scientific">Panicum virgatum</name>
    <name type="common">Blackwell switchgrass</name>
    <dbReference type="NCBI Taxonomy" id="38727"/>
    <lineage>
        <taxon>Eukaryota</taxon>
        <taxon>Viridiplantae</taxon>
        <taxon>Streptophyta</taxon>
        <taxon>Embryophyta</taxon>
        <taxon>Tracheophyta</taxon>
        <taxon>Spermatophyta</taxon>
        <taxon>Magnoliopsida</taxon>
        <taxon>Liliopsida</taxon>
        <taxon>Poales</taxon>
        <taxon>Poaceae</taxon>
        <taxon>PACMAD clade</taxon>
        <taxon>Panicoideae</taxon>
        <taxon>Panicodae</taxon>
        <taxon>Paniceae</taxon>
        <taxon>Panicinae</taxon>
        <taxon>Panicum</taxon>
        <taxon>Panicum sect. Hiantes</taxon>
    </lineage>
</organism>
<evidence type="ECO:0000313" key="2">
    <source>
        <dbReference type="Proteomes" id="UP000823388"/>
    </source>
</evidence>
<name>A0A8T0N4U5_PANVG</name>
<dbReference type="AlphaFoldDB" id="A0A8T0N4U5"/>
<proteinExistence type="predicted"/>
<keyword evidence="2" id="KW-1185">Reference proteome</keyword>
<reference evidence="1" key="1">
    <citation type="submission" date="2020-05" db="EMBL/GenBank/DDBJ databases">
        <title>WGS assembly of Panicum virgatum.</title>
        <authorList>
            <person name="Lovell J.T."/>
            <person name="Jenkins J."/>
            <person name="Shu S."/>
            <person name="Juenger T.E."/>
            <person name="Schmutz J."/>
        </authorList>
    </citation>
    <scope>NUCLEOTIDE SEQUENCE</scope>
    <source>
        <strain evidence="1">AP13</strain>
    </source>
</reference>
<accession>A0A8T0N4U5</accession>
<evidence type="ECO:0000313" key="1">
    <source>
        <dbReference type="EMBL" id="KAG2542114.1"/>
    </source>
</evidence>
<dbReference type="EMBL" id="CM029054">
    <property type="protein sequence ID" value="KAG2542114.1"/>
    <property type="molecule type" value="Genomic_DNA"/>
</dbReference>
<protein>
    <submittedName>
        <fullName evidence="1">Uncharacterized protein</fullName>
    </submittedName>
</protein>
<gene>
    <name evidence="1" type="ORF">PVAP13_9NG569556</name>
</gene>
<sequence length="60" mass="6500">MSCQFATDANKLPALLDILQWHWHENAADVGFDCYTMSTAGCLAAGITGYYCAGLQGRMP</sequence>